<keyword evidence="1" id="KW-0472">Membrane</keyword>
<feature type="transmembrane region" description="Helical" evidence="1">
    <location>
        <begin position="201"/>
        <end position="225"/>
    </location>
</feature>
<evidence type="ECO:0000256" key="1">
    <source>
        <dbReference type="SAM" id="Phobius"/>
    </source>
</evidence>
<dbReference type="EMBL" id="JAHDYR010000012">
    <property type="protein sequence ID" value="KAG9394907.1"/>
    <property type="molecule type" value="Genomic_DNA"/>
</dbReference>
<evidence type="ECO:0000313" key="2">
    <source>
        <dbReference type="EMBL" id="KAG9394907.1"/>
    </source>
</evidence>
<feature type="transmembrane region" description="Helical" evidence="1">
    <location>
        <begin position="168"/>
        <end position="189"/>
    </location>
</feature>
<dbReference type="Proteomes" id="UP000717585">
    <property type="component" value="Unassembled WGS sequence"/>
</dbReference>
<sequence>MDSTPFQAVSMSEVASFGAASSPVPLAPVSIALLIVIIIICCPCFSAAALATFAGLAIVAFFVAMSVALYATAFIATGIVFDFLAFLVLIAFAIIRSRRYLIALVVSFALICVSHLAGIVAVFRLPAMAVFFVAELATIYDGITNTREKHAIIDDRATVTQPRRRPRAVNLAVATCCLPGCGMFWVGSFNPRFGKEVRRIGVTRLVLTGLLLVATLAALAVVALSSGVAGVVLAYPLILRLAACALTALMMESAVFYVSLLLSDGPQLAGSRPVPMPTPVQHYTPAPTVVVPTPTAPHLVVPLGGIATAMESPAAIQPRRDMYS</sequence>
<name>A0A8J6B8H1_9EUKA</name>
<reference evidence="2" key="1">
    <citation type="submission" date="2021-05" db="EMBL/GenBank/DDBJ databases">
        <title>A free-living protist that lacks canonical eukaryotic 1 DNA replication and segregation systems.</title>
        <authorList>
            <person name="Salas-Leiva D.E."/>
            <person name="Tromer E.C."/>
            <person name="Curtis B.A."/>
            <person name="Jerlstrom-Hultqvist J."/>
            <person name="Kolisko M."/>
            <person name="Yi Z."/>
            <person name="Salas-Leiva J.S."/>
            <person name="Gallot-Lavallee L."/>
            <person name="Kops G.J.P.L."/>
            <person name="Archibald J.M."/>
            <person name="Simpson A.G.B."/>
            <person name="Roger A.J."/>
        </authorList>
    </citation>
    <scope>NUCLEOTIDE SEQUENCE</scope>
    <source>
        <strain evidence="2">BICM</strain>
    </source>
</reference>
<feature type="transmembrane region" description="Helical" evidence="1">
    <location>
        <begin position="47"/>
        <end position="67"/>
    </location>
</feature>
<comment type="caution">
    <text evidence="2">The sequence shown here is derived from an EMBL/GenBank/DDBJ whole genome shotgun (WGS) entry which is preliminary data.</text>
</comment>
<organism evidence="2 3">
    <name type="scientific">Carpediemonas membranifera</name>
    <dbReference type="NCBI Taxonomy" id="201153"/>
    <lineage>
        <taxon>Eukaryota</taxon>
        <taxon>Metamonada</taxon>
        <taxon>Carpediemonas-like organisms</taxon>
        <taxon>Carpediemonas</taxon>
    </lineage>
</organism>
<keyword evidence="3" id="KW-1185">Reference proteome</keyword>
<feature type="transmembrane region" description="Helical" evidence="1">
    <location>
        <begin position="73"/>
        <end position="94"/>
    </location>
</feature>
<dbReference type="AlphaFoldDB" id="A0A8J6B8H1"/>
<keyword evidence="1" id="KW-1133">Transmembrane helix</keyword>
<gene>
    <name evidence="2" type="ORF">J8273_0114</name>
</gene>
<feature type="transmembrane region" description="Helical" evidence="1">
    <location>
        <begin position="20"/>
        <end position="40"/>
    </location>
</feature>
<accession>A0A8J6B8H1</accession>
<proteinExistence type="predicted"/>
<feature type="transmembrane region" description="Helical" evidence="1">
    <location>
        <begin position="237"/>
        <end position="262"/>
    </location>
</feature>
<protein>
    <submittedName>
        <fullName evidence="2">Uncharacterized protein</fullName>
    </submittedName>
</protein>
<evidence type="ECO:0000313" key="3">
    <source>
        <dbReference type="Proteomes" id="UP000717585"/>
    </source>
</evidence>
<keyword evidence="1" id="KW-0812">Transmembrane</keyword>
<feature type="transmembrane region" description="Helical" evidence="1">
    <location>
        <begin position="101"/>
        <end position="123"/>
    </location>
</feature>